<keyword evidence="4" id="KW-1185">Reference proteome</keyword>
<dbReference type="PANTHER" id="PTHR11927">
    <property type="entry name" value="GALACTOSIDE 2-L-FUCOSYLTRANSFERASE"/>
    <property type="match status" value="1"/>
</dbReference>
<keyword evidence="2 3" id="KW-0808">Transferase</keyword>
<dbReference type="Pfam" id="PF01531">
    <property type="entry name" value="Glyco_transf_11"/>
    <property type="match status" value="1"/>
</dbReference>
<dbReference type="OrthoDB" id="9794601at2"/>
<organism evidence="3 4">
    <name type="scientific">Flaviaesturariibacter flavus</name>
    <dbReference type="NCBI Taxonomy" id="2502780"/>
    <lineage>
        <taxon>Bacteria</taxon>
        <taxon>Pseudomonadati</taxon>
        <taxon>Bacteroidota</taxon>
        <taxon>Chitinophagia</taxon>
        <taxon>Chitinophagales</taxon>
        <taxon>Chitinophagaceae</taxon>
        <taxon>Flaviaestuariibacter</taxon>
    </lineage>
</organism>
<dbReference type="GO" id="GO:0005975">
    <property type="term" value="P:carbohydrate metabolic process"/>
    <property type="evidence" value="ECO:0007669"/>
    <property type="project" value="InterPro"/>
</dbReference>
<dbReference type="CDD" id="cd11301">
    <property type="entry name" value="Fut1_Fut2_like"/>
    <property type="match status" value="1"/>
</dbReference>
<dbReference type="InterPro" id="IPR002516">
    <property type="entry name" value="Glyco_trans_11"/>
</dbReference>
<dbReference type="GO" id="GO:0008107">
    <property type="term" value="F:galactoside 2-alpha-L-fucosyltransferase activity"/>
    <property type="evidence" value="ECO:0007669"/>
    <property type="project" value="InterPro"/>
</dbReference>
<evidence type="ECO:0000256" key="1">
    <source>
        <dbReference type="ARBA" id="ARBA00022676"/>
    </source>
</evidence>
<keyword evidence="1 3" id="KW-0328">Glycosyltransferase</keyword>
<gene>
    <name evidence="3" type="ORF">EPD60_04540</name>
</gene>
<name>A0A4R1BJI8_9BACT</name>
<dbReference type="Proteomes" id="UP000295334">
    <property type="component" value="Unassembled WGS sequence"/>
</dbReference>
<proteinExistence type="predicted"/>
<protein>
    <submittedName>
        <fullName evidence="3">Alpha-1,2-fucosyltransferase</fullName>
    </submittedName>
</protein>
<sequence>MSWHLRVVLTIASANGCNGRCRNGCPTRSLCCISARRRSLRHHSETFISKAPGRFMIVVELKGGLGNQLFQYAAARALAAKHGTGVAFDATHYHEDQLRNFELLHMKVAARKATSGEVAALKPHSFFDRLRNRLAPYERKRFYKQPFFHYDKQFFRLPAKVYLRGYFQSARYFEPVAEIIRQEFRFQQPMPPAVEELGRRLRSEESVSIHIRRGDYKNPETLRVHGIQPLAYYEAAVQLLRERINAPLFYIFTDDPGWVRKNLSIEGAQLVSGPVSATHFEDLYLMQQCRHNIIANSSFSWWGAWLNDNAQKMVIAPNTWFNEGPKDTQNLIPGTWLRL</sequence>
<dbReference type="PANTHER" id="PTHR11927:SF9">
    <property type="entry name" value="L-FUCOSYLTRANSFERASE"/>
    <property type="match status" value="1"/>
</dbReference>
<comment type="caution">
    <text evidence="3">The sequence shown here is derived from an EMBL/GenBank/DDBJ whole genome shotgun (WGS) entry which is preliminary data.</text>
</comment>
<evidence type="ECO:0000313" key="3">
    <source>
        <dbReference type="EMBL" id="TCJ17464.1"/>
    </source>
</evidence>
<reference evidence="3 4" key="1">
    <citation type="submission" date="2019-03" db="EMBL/GenBank/DDBJ databases">
        <authorList>
            <person name="Kim M.K.M."/>
        </authorList>
    </citation>
    <scope>NUCLEOTIDE SEQUENCE [LARGE SCALE GENOMIC DNA]</scope>
    <source>
        <strain evidence="3 4">17J68-12</strain>
    </source>
</reference>
<dbReference type="Gene3D" id="3.40.50.11350">
    <property type="match status" value="1"/>
</dbReference>
<dbReference type="EMBL" id="SJZI01000008">
    <property type="protein sequence ID" value="TCJ17464.1"/>
    <property type="molecule type" value="Genomic_DNA"/>
</dbReference>
<dbReference type="AlphaFoldDB" id="A0A4R1BJI8"/>
<dbReference type="GO" id="GO:0016020">
    <property type="term" value="C:membrane"/>
    <property type="evidence" value="ECO:0007669"/>
    <property type="project" value="InterPro"/>
</dbReference>
<accession>A0A4R1BJI8</accession>
<evidence type="ECO:0000256" key="2">
    <source>
        <dbReference type="ARBA" id="ARBA00022679"/>
    </source>
</evidence>
<evidence type="ECO:0000313" key="4">
    <source>
        <dbReference type="Proteomes" id="UP000295334"/>
    </source>
</evidence>